<evidence type="ECO:0000313" key="3">
    <source>
        <dbReference type="Proteomes" id="UP000000933"/>
    </source>
</evidence>
<dbReference type="CDD" id="cd02969">
    <property type="entry name" value="PRX_like1"/>
    <property type="match status" value="1"/>
</dbReference>
<dbReference type="Pfam" id="PF00578">
    <property type="entry name" value="AhpC-TSA"/>
    <property type="match status" value="1"/>
</dbReference>
<sequence length="219" mass="24309">MALRARAGCRHVLRHDSPTPMALTESTMMDLGQSAPDFSLPVANPEVDDRGDAQRSLADYDEADALVVVFMCNHCPYVQHIEGALIDVAQEYQDRGVQFVGICSNDPERYPDDSFDNMAERAREKGYPFPYLQDETQEVATAYKAACTPDIYVFDDDRALAYRGRFDDTRPDGDEAHGDDLRQALDELLADGAVTMEQAPSMGCNIKWKPNSTPAHAAQ</sequence>
<dbReference type="GO" id="GO:0016209">
    <property type="term" value="F:antioxidant activity"/>
    <property type="evidence" value="ECO:0007669"/>
    <property type="project" value="InterPro"/>
</dbReference>
<dbReference type="InterPro" id="IPR013766">
    <property type="entry name" value="Thioredoxin_domain"/>
</dbReference>
<dbReference type="EMBL" id="FP565814">
    <property type="protein sequence ID" value="CBH25209.1"/>
    <property type="molecule type" value="Genomic_DNA"/>
</dbReference>
<dbReference type="PATRIC" id="fig|761659.10.peg.2492"/>
<dbReference type="InterPro" id="IPR047262">
    <property type="entry name" value="PRX-like1"/>
</dbReference>
<dbReference type="PANTHER" id="PTHR43640:SF1">
    <property type="entry name" value="THIOREDOXIN-DEPENDENT PEROXIREDOXIN"/>
    <property type="match status" value="1"/>
</dbReference>
<dbReference type="Proteomes" id="UP000000933">
    <property type="component" value="Chromosome"/>
</dbReference>
<dbReference type="AlphaFoldDB" id="D5HB04"/>
<evidence type="ECO:0000313" key="2">
    <source>
        <dbReference type="EMBL" id="CBH25209.1"/>
    </source>
</evidence>
<reference evidence="2 3" key="1">
    <citation type="journal article" date="2010" name="ISME J.">
        <title>Fine-scale evolution: genomic, phenotypic and ecological differentiation in two coexisting Salinibacter ruber strains.</title>
        <authorList>
            <person name="Pena A."/>
            <person name="Teeling H."/>
            <person name="Huerta-Cepas J."/>
            <person name="Santos F."/>
            <person name="Yarza P."/>
            <person name="Brito-Echeverria J."/>
            <person name="Lucio M."/>
            <person name="Schmitt-Kopplin P."/>
            <person name="Meseguer I."/>
            <person name="Schenowitz C."/>
            <person name="Dossat C."/>
            <person name="Barbe V."/>
            <person name="Dopazo J."/>
            <person name="Rossello-Mora R."/>
            <person name="Schuler M."/>
            <person name="Glockner F.O."/>
            <person name="Amann R."/>
            <person name="Gabaldon T."/>
            <person name="Anton J."/>
        </authorList>
    </citation>
    <scope>NUCLEOTIDE SEQUENCE [LARGE SCALE GENOMIC DNA]</scope>
    <source>
        <strain evidence="2 3">M8</strain>
    </source>
</reference>
<proteinExistence type="predicted"/>
<dbReference type="PROSITE" id="PS51352">
    <property type="entry name" value="THIOREDOXIN_2"/>
    <property type="match status" value="1"/>
</dbReference>
<dbReference type="HOGENOM" id="CLU_076204_1_0_10"/>
<gene>
    <name evidence="2" type="primary">trxA</name>
    <name evidence="2" type="ordered locus">SRM_02288</name>
</gene>
<dbReference type="PANTHER" id="PTHR43640">
    <property type="entry name" value="OS07G0260300 PROTEIN"/>
    <property type="match status" value="1"/>
</dbReference>
<feature type="domain" description="Thioredoxin" evidence="1">
    <location>
        <begin position="29"/>
        <end position="190"/>
    </location>
</feature>
<organism evidence="2 3">
    <name type="scientific">Salinibacter ruber (strain M8)</name>
    <dbReference type="NCBI Taxonomy" id="761659"/>
    <lineage>
        <taxon>Bacteria</taxon>
        <taxon>Pseudomonadati</taxon>
        <taxon>Rhodothermota</taxon>
        <taxon>Rhodothermia</taxon>
        <taxon>Rhodothermales</taxon>
        <taxon>Salinibacteraceae</taxon>
        <taxon>Salinibacter</taxon>
    </lineage>
</organism>
<dbReference type="GO" id="GO:0016491">
    <property type="term" value="F:oxidoreductase activity"/>
    <property type="evidence" value="ECO:0007669"/>
    <property type="project" value="InterPro"/>
</dbReference>
<dbReference type="Gene3D" id="3.40.30.10">
    <property type="entry name" value="Glutaredoxin"/>
    <property type="match status" value="1"/>
</dbReference>
<protein>
    <submittedName>
        <fullName evidence="2">Peroxiredoxin</fullName>
    </submittedName>
</protein>
<dbReference type="SUPFAM" id="SSF52833">
    <property type="entry name" value="Thioredoxin-like"/>
    <property type="match status" value="1"/>
</dbReference>
<name>D5HB04_SALRM</name>
<dbReference type="KEGG" id="srm:SRM_02288"/>
<reference evidence="3" key="2">
    <citation type="submission" date="2010-04" db="EMBL/GenBank/DDBJ databases">
        <title>Genome sequence of Salinibacter ruber M8.</title>
        <authorList>
            <consortium name="Genoscope"/>
        </authorList>
    </citation>
    <scope>NUCLEOTIDE SEQUENCE [LARGE SCALE GENOMIC DNA]</scope>
    <source>
        <strain evidence="3">M8</strain>
    </source>
</reference>
<dbReference type="InterPro" id="IPR000866">
    <property type="entry name" value="AhpC/TSA"/>
</dbReference>
<dbReference type="InterPro" id="IPR036249">
    <property type="entry name" value="Thioredoxin-like_sf"/>
</dbReference>
<accession>D5HB04</accession>
<evidence type="ECO:0000259" key="1">
    <source>
        <dbReference type="PROSITE" id="PS51352"/>
    </source>
</evidence>